<feature type="region of interest" description="Disordered" evidence="1">
    <location>
        <begin position="15"/>
        <end position="38"/>
    </location>
</feature>
<proteinExistence type="predicted"/>
<organism evidence="2 3">
    <name type="scientific">Hoeflea olei</name>
    <dbReference type="NCBI Taxonomy" id="1480615"/>
    <lineage>
        <taxon>Bacteria</taxon>
        <taxon>Pseudomonadati</taxon>
        <taxon>Pseudomonadota</taxon>
        <taxon>Alphaproteobacteria</taxon>
        <taxon>Hyphomicrobiales</taxon>
        <taxon>Rhizobiaceae</taxon>
        <taxon>Hoeflea</taxon>
    </lineage>
</organism>
<name>A0A1C1YYM6_9HYPH</name>
<gene>
    <name evidence="2" type="ORF">AWJ14_05325</name>
</gene>
<dbReference type="Proteomes" id="UP000094795">
    <property type="component" value="Unassembled WGS sequence"/>
</dbReference>
<evidence type="ECO:0000313" key="3">
    <source>
        <dbReference type="Proteomes" id="UP000094795"/>
    </source>
</evidence>
<accession>A0A1C1YYM6</accession>
<reference evidence="2 3" key="1">
    <citation type="submission" date="2015-12" db="EMBL/GenBank/DDBJ databases">
        <authorList>
            <person name="Shamseldin A."/>
            <person name="Moawad H."/>
            <person name="Abd El-Rahim W.M."/>
            <person name="Sadowsky M.J."/>
        </authorList>
    </citation>
    <scope>NUCLEOTIDE SEQUENCE [LARGE SCALE GENOMIC DNA]</scope>
    <source>
        <strain evidence="2 3">JC234</strain>
    </source>
</reference>
<sequence length="216" mass="22473">MIIGAASSLLSGTPIDRSARTSAPVASQPAAPEAAGDASDPLASLANFVESAAQSRKAFAEERLKHLKEQMNTLALFNLAPGFLAGHSARMAKELEAAAGDFASSFKTLSDLGAEAMIGAVFAKLFADPALPAAYLDVIDAEAPAPLVMKAEDAETAASFADTARRLRFVVDLAEDAHGDRFTPSDTAQGARESTSRVVDLMARLATPQMAADLPR</sequence>
<evidence type="ECO:0000256" key="1">
    <source>
        <dbReference type="SAM" id="MobiDB-lite"/>
    </source>
</evidence>
<dbReference type="RefSeq" id="WP_066176050.1">
    <property type="nucleotide sequence ID" value="NZ_LQZT01000005.1"/>
</dbReference>
<keyword evidence="3" id="KW-1185">Reference proteome</keyword>
<evidence type="ECO:0000313" key="2">
    <source>
        <dbReference type="EMBL" id="OCW58567.1"/>
    </source>
</evidence>
<protein>
    <submittedName>
        <fullName evidence="2">Uncharacterized protein</fullName>
    </submittedName>
</protein>
<dbReference type="OrthoDB" id="8114142at2"/>
<comment type="caution">
    <text evidence="2">The sequence shown here is derived from an EMBL/GenBank/DDBJ whole genome shotgun (WGS) entry which is preliminary data.</text>
</comment>
<dbReference type="AlphaFoldDB" id="A0A1C1YYM6"/>
<dbReference type="EMBL" id="LQZT01000005">
    <property type="protein sequence ID" value="OCW58567.1"/>
    <property type="molecule type" value="Genomic_DNA"/>
</dbReference>